<reference evidence="10" key="1">
    <citation type="submission" date="2011-08" db="EMBL/GenBank/DDBJ databases">
        <authorList>
            <person name="Rombauts S."/>
        </authorList>
    </citation>
    <scope>NUCLEOTIDE SEQUENCE</scope>
    <source>
        <strain evidence="10">London</strain>
    </source>
</reference>
<dbReference type="EC" id="3.1.3.96" evidence="7"/>
<keyword evidence="10" id="KW-1185">Reference proteome</keyword>
<dbReference type="InterPro" id="IPR023214">
    <property type="entry name" value="HAD_sf"/>
</dbReference>
<accession>T1KD28</accession>
<dbReference type="FunFam" id="1.10.150.240:FF:000001">
    <property type="entry name" value="Haloacid dehalogenase-like hydrolase domain"/>
    <property type="match status" value="1"/>
</dbReference>
<evidence type="ECO:0000256" key="1">
    <source>
        <dbReference type="ARBA" id="ARBA00001946"/>
    </source>
</evidence>
<dbReference type="SFLD" id="SFLDG01129">
    <property type="entry name" value="C1.5:_HAD__Beta-PGM__Phosphata"/>
    <property type="match status" value="1"/>
</dbReference>
<dbReference type="SFLD" id="SFLDS00003">
    <property type="entry name" value="Haloacid_Dehalogenase"/>
    <property type="match status" value="1"/>
</dbReference>
<evidence type="ECO:0000256" key="3">
    <source>
        <dbReference type="ARBA" id="ARBA00022723"/>
    </source>
</evidence>
<dbReference type="InterPro" id="IPR023198">
    <property type="entry name" value="PGP-like_dom2"/>
</dbReference>
<organism evidence="9 10">
    <name type="scientific">Tetranychus urticae</name>
    <name type="common">Two-spotted spider mite</name>
    <dbReference type="NCBI Taxonomy" id="32264"/>
    <lineage>
        <taxon>Eukaryota</taxon>
        <taxon>Metazoa</taxon>
        <taxon>Ecdysozoa</taxon>
        <taxon>Arthropoda</taxon>
        <taxon>Chelicerata</taxon>
        <taxon>Arachnida</taxon>
        <taxon>Acari</taxon>
        <taxon>Acariformes</taxon>
        <taxon>Trombidiformes</taxon>
        <taxon>Prostigmata</taxon>
        <taxon>Eleutherengona</taxon>
        <taxon>Raphignathae</taxon>
        <taxon>Tetranychoidea</taxon>
        <taxon>Tetranychidae</taxon>
        <taxon>Tetranychus</taxon>
    </lineage>
</organism>
<dbReference type="InterPro" id="IPR036412">
    <property type="entry name" value="HAD-like_sf"/>
</dbReference>
<comment type="similarity">
    <text evidence="2">Belongs to the HAD-like hydrolase superfamily. CbbY/CbbZ/Gph/YieH family.</text>
</comment>
<sequence length="235" mass="26037">MASSTSFKPVTHVIFDLDGLLLDTETLYFKAINQVVSKFGKEYTPEIKVKTMGKTGKDAAQTVIDALQLPINADEATKLLEPIYSEAFQNVQFMPGALRLLEHLKKHSIPMAIATSSSAYSFGVKIAKHKDVFETDKYFHHIVKAAVDPEIKFGKPHPETFLVCAKRFNPPANPSDVLVFEDSINGVKGALAAGMQCVQVPDPMILKWNNVEPTMIINSLNDFKPELFGLPPFED</sequence>
<dbReference type="GO" id="GO:1990738">
    <property type="term" value="F:pseudouridine 5'-phosphatase activity"/>
    <property type="evidence" value="ECO:0007669"/>
    <property type="project" value="UniProtKB-EC"/>
</dbReference>
<keyword evidence="4" id="KW-0378">Hydrolase</keyword>
<dbReference type="OrthoDB" id="40579at2759"/>
<evidence type="ECO:0000256" key="2">
    <source>
        <dbReference type="ARBA" id="ARBA00006171"/>
    </source>
</evidence>
<dbReference type="Proteomes" id="UP000015104">
    <property type="component" value="Unassembled WGS sequence"/>
</dbReference>
<dbReference type="GO" id="GO:0046872">
    <property type="term" value="F:metal ion binding"/>
    <property type="evidence" value="ECO:0007669"/>
    <property type="project" value="UniProtKB-KW"/>
</dbReference>
<dbReference type="eggNOG" id="KOG2914">
    <property type="taxonomic scope" value="Eukaryota"/>
</dbReference>
<dbReference type="SFLD" id="SFLDG01135">
    <property type="entry name" value="C1.5.6:_HAD__Beta-PGM__Phospha"/>
    <property type="match status" value="1"/>
</dbReference>
<keyword evidence="3" id="KW-0479">Metal-binding</keyword>
<keyword evidence="5" id="KW-0460">Magnesium</keyword>
<protein>
    <recommendedName>
        <fullName evidence="7">pseudouridine 5'-phosphatase</fullName>
        <ecNumber evidence="7">3.1.3.96</ecNumber>
    </recommendedName>
    <alternativeName>
        <fullName evidence="8">Pseudouridine-5'-monophosphatase</fullName>
    </alternativeName>
</protein>
<evidence type="ECO:0000313" key="10">
    <source>
        <dbReference type="Proteomes" id="UP000015104"/>
    </source>
</evidence>
<reference evidence="9" key="2">
    <citation type="submission" date="2015-06" db="UniProtKB">
        <authorList>
            <consortium name="EnsemblMetazoa"/>
        </authorList>
    </citation>
    <scope>IDENTIFICATION</scope>
</reference>
<comment type="cofactor">
    <cofactor evidence="1">
        <name>Mg(2+)</name>
        <dbReference type="ChEBI" id="CHEBI:18420"/>
    </cofactor>
</comment>
<evidence type="ECO:0000256" key="4">
    <source>
        <dbReference type="ARBA" id="ARBA00022801"/>
    </source>
</evidence>
<evidence type="ECO:0000256" key="8">
    <source>
        <dbReference type="ARBA" id="ARBA00083904"/>
    </source>
</evidence>
<dbReference type="KEGG" id="tut:107362887"/>
<dbReference type="NCBIfam" id="TIGR01509">
    <property type="entry name" value="HAD-SF-IA-v3"/>
    <property type="match status" value="1"/>
</dbReference>
<dbReference type="PANTHER" id="PTHR18901:SF38">
    <property type="entry name" value="PSEUDOURIDINE-5'-PHOSPHATASE"/>
    <property type="match status" value="1"/>
</dbReference>
<dbReference type="InterPro" id="IPR041492">
    <property type="entry name" value="HAD_2"/>
</dbReference>
<dbReference type="Pfam" id="PF13419">
    <property type="entry name" value="HAD_2"/>
    <property type="match status" value="1"/>
</dbReference>
<dbReference type="STRING" id="32264.T1KD28"/>
<dbReference type="FunFam" id="3.40.50.1000:FF:000055">
    <property type="entry name" value="Haloacid dehalogenase-like hydrolase family protein"/>
    <property type="match status" value="1"/>
</dbReference>
<dbReference type="Gene3D" id="1.10.150.240">
    <property type="entry name" value="Putative phosphatase, domain 2"/>
    <property type="match status" value="1"/>
</dbReference>
<evidence type="ECO:0000256" key="6">
    <source>
        <dbReference type="ARBA" id="ARBA00052504"/>
    </source>
</evidence>
<dbReference type="HOGENOM" id="CLU_045011_13_0_1"/>
<proteinExistence type="inferred from homology"/>
<dbReference type="EMBL" id="CAEY01002009">
    <property type="status" value="NOT_ANNOTATED_CDS"/>
    <property type="molecule type" value="Genomic_DNA"/>
</dbReference>
<name>T1KD28_TETUR</name>
<comment type="catalytic activity">
    <reaction evidence="6">
        <text>psi-UMP + H2O = pseudouridine + phosphate</text>
        <dbReference type="Rhea" id="RHEA:10944"/>
        <dbReference type="ChEBI" id="CHEBI:15377"/>
        <dbReference type="ChEBI" id="CHEBI:17802"/>
        <dbReference type="ChEBI" id="CHEBI:43474"/>
        <dbReference type="ChEBI" id="CHEBI:58380"/>
        <dbReference type="EC" id="3.1.3.96"/>
    </reaction>
</comment>
<evidence type="ECO:0000256" key="7">
    <source>
        <dbReference type="ARBA" id="ARBA00066578"/>
    </source>
</evidence>
<evidence type="ECO:0000313" key="9">
    <source>
        <dbReference type="EnsemblMetazoa" id="tetur09g01460.1"/>
    </source>
</evidence>
<evidence type="ECO:0000256" key="5">
    <source>
        <dbReference type="ARBA" id="ARBA00022842"/>
    </source>
</evidence>
<dbReference type="EnsemblMetazoa" id="tetur09g01460.1">
    <property type="protein sequence ID" value="tetur09g01460.1"/>
    <property type="gene ID" value="tetur09g01460"/>
</dbReference>
<dbReference type="Gene3D" id="3.40.50.1000">
    <property type="entry name" value="HAD superfamily/HAD-like"/>
    <property type="match status" value="1"/>
</dbReference>
<gene>
    <name evidence="9" type="primary">107362887</name>
</gene>
<dbReference type="InterPro" id="IPR006439">
    <property type="entry name" value="HAD-SF_hydro_IA"/>
</dbReference>
<dbReference type="AlphaFoldDB" id="T1KD28"/>
<dbReference type="PANTHER" id="PTHR18901">
    <property type="entry name" value="2-DEOXYGLUCOSE-6-PHOSPHATE PHOSPHATASE 2"/>
    <property type="match status" value="1"/>
</dbReference>
<dbReference type="OMA" id="IWCPHPG"/>
<dbReference type="SUPFAM" id="SSF56784">
    <property type="entry name" value="HAD-like"/>
    <property type="match status" value="1"/>
</dbReference>